<organism evidence="1 2">
    <name type="scientific">Onchocerca volvulus</name>
    <dbReference type="NCBI Taxonomy" id="6282"/>
    <lineage>
        <taxon>Eukaryota</taxon>
        <taxon>Metazoa</taxon>
        <taxon>Ecdysozoa</taxon>
        <taxon>Nematoda</taxon>
        <taxon>Chromadorea</taxon>
        <taxon>Rhabditida</taxon>
        <taxon>Spirurina</taxon>
        <taxon>Spiruromorpha</taxon>
        <taxon>Filarioidea</taxon>
        <taxon>Onchocercidae</taxon>
        <taxon>Onchocerca</taxon>
    </lineage>
</organism>
<sequence length="70" mass="7903">MMMMMMMMMRTGRRAAYRQGWPILVLSLPSLTVARLIDLFRSLSVQFIFSSSYILPPPPPPPPPPIVGVL</sequence>
<accession>A0A8R1Y5U8</accession>
<reference evidence="1" key="2">
    <citation type="submission" date="2022-06" db="UniProtKB">
        <authorList>
            <consortium name="EnsemblMetazoa"/>
        </authorList>
    </citation>
    <scope>IDENTIFICATION</scope>
</reference>
<dbReference type="Proteomes" id="UP000024404">
    <property type="component" value="Unassembled WGS sequence"/>
</dbReference>
<dbReference type="AlphaFoldDB" id="A0A8R1Y5U8"/>
<reference evidence="2" key="1">
    <citation type="submission" date="2013-10" db="EMBL/GenBank/DDBJ databases">
        <title>Genome sequencing of Onchocerca volvulus.</title>
        <authorList>
            <person name="Cotton J."/>
            <person name="Tsai J."/>
            <person name="Stanley E."/>
            <person name="Tracey A."/>
            <person name="Holroyd N."/>
            <person name="Lustigman S."/>
            <person name="Berriman M."/>
        </authorList>
    </citation>
    <scope>NUCLEOTIDE SEQUENCE</scope>
</reference>
<evidence type="ECO:0000313" key="2">
    <source>
        <dbReference type="Proteomes" id="UP000024404"/>
    </source>
</evidence>
<name>A0A8R1Y5U8_ONCVO</name>
<proteinExistence type="predicted"/>
<dbReference type="EMBL" id="CMVM020000250">
    <property type="status" value="NOT_ANNOTATED_CDS"/>
    <property type="molecule type" value="Genomic_DNA"/>
</dbReference>
<dbReference type="EnsemblMetazoa" id="OVOC8822.1">
    <property type="protein sequence ID" value="OVOC8822.1"/>
    <property type="gene ID" value="WBGene00245631"/>
</dbReference>
<evidence type="ECO:0000313" key="1">
    <source>
        <dbReference type="EnsemblMetazoa" id="OVOC8822.1"/>
    </source>
</evidence>
<keyword evidence="2" id="KW-1185">Reference proteome</keyword>
<protein>
    <submittedName>
        <fullName evidence="1">Uncharacterized protein</fullName>
    </submittedName>
</protein>